<evidence type="ECO:0000313" key="2">
    <source>
        <dbReference type="EMBL" id="JAH45398.1"/>
    </source>
</evidence>
<reference evidence="2" key="2">
    <citation type="journal article" date="2015" name="Fish Shellfish Immunol.">
        <title>Early steps in the European eel (Anguilla anguilla)-Vibrio vulnificus interaction in the gills: Role of the RtxA13 toxin.</title>
        <authorList>
            <person name="Callol A."/>
            <person name="Pajuelo D."/>
            <person name="Ebbesson L."/>
            <person name="Teles M."/>
            <person name="MacKenzie S."/>
            <person name="Amaro C."/>
        </authorList>
    </citation>
    <scope>NUCLEOTIDE SEQUENCE</scope>
</reference>
<protein>
    <submittedName>
        <fullName evidence="2">Uncharacterized protein</fullName>
    </submittedName>
</protein>
<accession>A0A0E9SY02</accession>
<dbReference type="EMBL" id="GBXM01063179">
    <property type="protein sequence ID" value="JAH45398.1"/>
    <property type="molecule type" value="Transcribed_RNA"/>
</dbReference>
<evidence type="ECO:0000256" key="1">
    <source>
        <dbReference type="SAM" id="MobiDB-lite"/>
    </source>
</evidence>
<dbReference type="EMBL" id="GBXM01082781">
    <property type="protein sequence ID" value="JAH25796.1"/>
    <property type="molecule type" value="Transcribed_RNA"/>
</dbReference>
<reference evidence="2" key="1">
    <citation type="submission" date="2014-11" db="EMBL/GenBank/DDBJ databases">
        <authorList>
            <person name="Amaro Gonzalez C."/>
        </authorList>
    </citation>
    <scope>NUCLEOTIDE SEQUENCE</scope>
</reference>
<feature type="region of interest" description="Disordered" evidence="1">
    <location>
        <begin position="1"/>
        <end position="24"/>
    </location>
</feature>
<dbReference type="EMBL" id="GBXM01069236">
    <property type="protein sequence ID" value="JAH39341.1"/>
    <property type="molecule type" value="Transcribed_RNA"/>
</dbReference>
<proteinExistence type="predicted"/>
<organism evidence="2">
    <name type="scientific">Anguilla anguilla</name>
    <name type="common">European freshwater eel</name>
    <name type="synonym">Muraena anguilla</name>
    <dbReference type="NCBI Taxonomy" id="7936"/>
    <lineage>
        <taxon>Eukaryota</taxon>
        <taxon>Metazoa</taxon>
        <taxon>Chordata</taxon>
        <taxon>Craniata</taxon>
        <taxon>Vertebrata</taxon>
        <taxon>Euteleostomi</taxon>
        <taxon>Actinopterygii</taxon>
        <taxon>Neopterygii</taxon>
        <taxon>Teleostei</taxon>
        <taxon>Anguilliformes</taxon>
        <taxon>Anguillidae</taxon>
        <taxon>Anguilla</taxon>
    </lineage>
</organism>
<sequence>MVTGVGGGASWPLHCGSSHGPPVRSQKMQASHFVVISLWRVLFTRRP</sequence>
<name>A0A0E9SY02_ANGAN</name>
<dbReference type="AlphaFoldDB" id="A0A0E9SY02"/>